<dbReference type="SUPFAM" id="SSF81296">
    <property type="entry name" value="E set domains"/>
    <property type="match status" value="1"/>
</dbReference>
<keyword evidence="3" id="KW-0624">Polysaccharide degradation</keyword>
<dbReference type="InterPro" id="IPR004197">
    <property type="entry name" value="Cellulase_Ig-like"/>
</dbReference>
<dbReference type="InterPro" id="IPR029062">
    <property type="entry name" value="Class_I_gatase-like"/>
</dbReference>
<sequence>MRNVRVTFLFLFCFPAVFFCATSFGQTEEHPARKIKVFVIGATDKYHSPMVDKSEPMFRKLAAENNLDIHFTRDTAEVNTLNLSGYQVFIQLSLAPFDMSTSQQYAIQEFISRGKGWIGVHAAGLIGNQFEQRSRSNWKWYGQLLGGASYTPHPPLQDGVVKIENGNHPITKGLPITFTLRDEWYEFDKAPAHANILAVADEATYKPKVPMGYHPVVWTNPEYDRVVYISVGHDSTSCTNVHYTKLLQNAIAWAAENEGKEQKQLDAFLKSDASILTNQIGYNTGLPKRAMFRSNFAVNADATFTLSNALTLEEVYSGKIQKSAAVKDWNEYAYSTIDFSDFNTPGFYTIRVSLKGKSYQSFDFEIGSKLLTRKLVPAIANFFECQKANSKEELMGDEHVKLFGSEKTVDLRGGWCDASGDVSKYFSHLAYTNFMNPQQTPLVDWSMIQTVEAIPEVLNNTKVKDSLVSEAFYGADYIMKSLSPEGYFYMTLFSYFKKDPKERRVVGLLADSKTTSDYQSGFREGGGMGVAALARISQWKQKSKYEPVQYLQAAERAFDHLQKNSVKYVDDHKENILDDYTALMAGTELWIATKKPAYQKEARRRAQKLEGRLSPEGFFWSNDEKTRPFWHASDAGLPVLSLIRYLDVESDKALREKALTTIKKFIDYQLKVSNEVANPFQYPRQTFRLNNKIQNGFFIPHENESGWWWQGENARVGSLATVLLRGGRLVYPEKNVLGVRADIATYVCGLMDWVLGNNPYQLCMMYGYGQVNVPYMAAMYGHGSGRGGISNGITGAEDKADGSGIAFKYEDNGNEWRWSEQWIPHTAWFMQALTALESK</sequence>
<dbReference type="InterPro" id="IPR029010">
    <property type="entry name" value="ThuA-like"/>
</dbReference>
<dbReference type="InterPro" id="IPR014756">
    <property type="entry name" value="Ig_E-set"/>
</dbReference>
<evidence type="ECO:0000313" key="8">
    <source>
        <dbReference type="EMBL" id="MBL0739847.1"/>
    </source>
</evidence>
<dbReference type="Proteomes" id="UP000613030">
    <property type="component" value="Unassembled WGS sequence"/>
</dbReference>
<protein>
    <submittedName>
        <fullName evidence="8">ThuA domain-containing protein</fullName>
    </submittedName>
</protein>
<organism evidence="8 9">
    <name type="scientific">Chryseolinea lacunae</name>
    <dbReference type="NCBI Taxonomy" id="2801331"/>
    <lineage>
        <taxon>Bacteria</taxon>
        <taxon>Pseudomonadati</taxon>
        <taxon>Bacteroidota</taxon>
        <taxon>Cytophagia</taxon>
        <taxon>Cytophagales</taxon>
        <taxon>Fulvivirgaceae</taxon>
        <taxon>Chryseolinea</taxon>
    </lineage>
</organism>
<dbReference type="PANTHER" id="PTHR40469">
    <property type="entry name" value="SECRETED GLYCOSYL HYDROLASE"/>
    <property type="match status" value="1"/>
</dbReference>
<feature type="domain" description="Cellulase Ig-like" evidence="6">
    <location>
        <begin position="272"/>
        <end position="353"/>
    </location>
</feature>
<gene>
    <name evidence="8" type="ORF">JI741_01395</name>
</gene>
<dbReference type="Pfam" id="PF02927">
    <property type="entry name" value="CelD_N"/>
    <property type="match status" value="1"/>
</dbReference>
<keyword evidence="2" id="KW-0119">Carbohydrate metabolism</keyword>
<feature type="domain" description="Glycoside hydrolase family 9" evidence="5">
    <location>
        <begin position="380"/>
        <end position="830"/>
    </location>
</feature>
<feature type="domain" description="ThuA-like" evidence="7">
    <location>
        <begin position="36"/>
        <end position="254"/>
    </location>
</feature>
<reference evidence="8 9" key="1">
    <citation type="submission" date="2021-01" db="EMBL/GenBank/DDBJ databases">
        <title>Chryseolinea sp. Jin1 Genome sequencing and assembly.</title>
        <authorList>
            <person name="Kim I."/>
        </authorList>
    </citation>
    <scope>NUCLEOTIDE SEQUENCE [LARGE SCALE GENOMIC DNA]</scope>
    <source>
        <strain evidence="8 9">Jin1</strain>
    </source>
</reference>
<dbReference type="Gene3D" id="1.50.10.10">
    <property type="match status" value="1"/>
</dbReference>
<accession>A0ABS1KKV0</accession>
<comment type="caution">
    <text evidence="8">The sequence shown here is derived from an EMBL/GenBank/DDBJ whole genome shotgun (WGS) entry which is preliminary data.</text>
</comment>
<comment type="similarity">
    <text evidence="1">Belongs to the glycosyl hydrolase 9 (cellulase E) family.</text>
</comment>
<evidence type="ECO:0000259" key="6">
    <source>
        <dbReference type="Pfam" id="PF02927"/>
    </source>
</evidence>
<dbReference type="PANTHER" id="PTHR40469:SF2">
    <property type="entry name" value="GALACTOSE-BINDING DOMAIN-LIKE SUPERFAMILY PROTEIN"/>
    <property type="match status" value="1"/>
</dbReference>
<dbReference type="Pfam" id="PF00759">
    <property type="entry name" value="Glyco_hydro_9"/>
    <property type="match status" value="1"/>
</dbReference>
<dbReference type="Gene3D" id="3.40.50.880">
    <property type="match status" value="1"/>
</dbReference>
<name>A0ABS1KKV0_9BACT</name>
<evidence type="ECO:0000259" key="5">
    <source>
        <dbReference type="Pfam" id="PF00759"/>
    </source>
</evidence>
<evidence type="ECO:0000256" key="3">
    <source>
        <dbReference type="ARBA" id="ARBA00023326"/>
    </source>
</evidence>
<keyword evidence="4" id="KW-0732">Signal</keyword>
<feature type="chain" id="PRO_5046424097" evidence="4">
    <location>
        <begin position="22"/>
        <end position="839"/>
    </location>
</feature>
<evidence type="ECO:0000256" key="4">
    <source>
        <dbReference type="SAM" id="SignalP"/>
    </source>
</evidence>
<dbReference type="SUPFAM" id="SSF52317">
    <property type="entry name" value="Class I glutamine amidotransferase-like"/>
    <property type="match status" value="1"/>
</dbReference>
<dbReference type="InterPro" id="IPR008928">
    <property type="entry name" value="6-hairpin_glycosidase_sf"/>
</dbReference>
<dbReference type="Gene3D" id="2.60.40.10">
    <property type="entry name" value="Immunoglobulins"/>
    <property type="match status" value="1"/>
</dbReference>
<keyword evidence="9" id="KW-1185">Reference proteome</keyword>
<dbReference type="EMBL" id="JAERRB010000001">
    <property type="protein sequence ID" value="MBL0739847.1"/>
    <property type="molecule type" value="Genomic_DNA"/>
</dbReference>
<evidence type="ECO:0000313" key="9">
    <source>
        <dbReference type="Proteomes" id="UP000613030"/>
    </source>
</evidence>
<dbReference type="CDD" id="cd02850">
    <property type="entry name" value="E_set_Cellulase_N"/>
    <property type="match status" value="1"/>
</dbReference>
<dbReference type="SUPFAM" id="SSF48208">
    <property type="entry name" value="Six-hairpin glycosidases"/>
    <property type="match status" value="1"/>
</dbReference>
<evidence type="ECO:0000259" key="7">
    <source>
        <dbReference type="Pfam" id="PF06283"/>
    </source>
</evidence>
<dbReference type="Pfam" id="PF06283">
    <property type="entry name" value="ThuA"/>
    <property type="match status" value="1"/>
</dbReference>
<proteinExistence type="inferred from homology"/>
<dbReference type="InterPro" id="IPR013783">
    <property type="entry name" value="Ig-like_fold"/>
</dbReference>
<evidence type="ECO:0000256" key="1">
    <source>
        <dbReference type="ARBA" id="ARBA00007072"/>
    </source>
</evidence>
<dbReference type="InterPro" id="IPR012341">
    <property type="entry name" value="6hp_glycosidase-like_sf"/>
</dbReference>
<evidence type="ECO:0000256" key="2">
    <source>
        <dbReference type="ARBA" id="ARBA00023277"/>
    </source>
</evidence>
<feature type="signal peptide" evidence="4">
    <location>
        <begin position="1"/>
        <end position="21"/>
    </location>
</feature>
<dbReference type="InterPro" id="IPR001701">
    <property type="entry name" value="Glyco_hydro_9"/>
</dbReference>
<dbReference type="RefSeq" id="WP_202006813.1">
    <property type="nucleotide sequence ID" value="NZ_JAERRB010000001.1"/>
</dbReference>